<evidence type="ECO:0000313" key="2">
    <source>
        <dbReference type="EMBL" id="GHJ88825.1"/>
    </source>
</evidence>
<evidence type="ECO:0000256" key="1">
    <source>
        <dbReference type="SAM" id="MobiDB-lite"/>
    </source>
</evidence>
<gene>
    <name evidence="2" type="ORF">NliqN6_5227</name>
</gene>
<evidence type="ECO:0000313" key="3">
    <source>
        <dbReference type="Proteomes" id="UP000620104"/>
    </source>
</evidence>
<accession>A0A8H3YGG2</accession>
<sequence length="256" mass="28526">MSARFTPRSGCSMNANAGSAGFQPARAMSQRGASRPLAPLAERVAHLMRSRQGRLTLEPKPGMLKQVYCLPHHLFVESDDDSELFRNFDYLYANDGFDCFELAEDLVDILNFNWSTSVARSINFVLESELTETCSSKPKKIWLVQAPRLVTKLGDVLTPDRLSQAQMKRLNERLQKAVQEDEEMTWRATATDNEGRVTAYELSFSGYPWQAQASSANTSASQTPATSGPSTPSNDRRQLCLNLDSLPMVAKQVRGQ</sequence>
<feature type="region of interest" description="Disordered" evidence="1">
    <location>
        <begin position="213"/>
        <end position="238"/>
    </location>
</feature>
<name>A0A8H3YGG2_9TREE</name>
<proteinExistence type="predicted"/>
<feature type="compositionally biased region" description="Low complexity" evidence="1">
    <location>
        <begin position="213"/>
        <end position="227"/>
    </location>
</feature>
<keyword evidence="3" id="KW-1185">Reference proteome</keyword>
<dbReference type="EMBL" id="BLZA01000032">
    <property type="protein sequence ID" value="GHJ88825.1"/>
    <property type="molecule type" value="Genomic_DNA"/>
</dbReference>
<comment type="caution">
    <text evidence="2">The sequence shown here is derived from an EMBL/GenBank/DDBJ whole genome shotgun (WGS) entry which is preliminary data.</text>
</comment>
<dbReference type="AlphaFoldDB" id="A0A8H3YGG2"/>
<protein>
    <submittedName>
        <fullName evidence="2">Uncharacterized protein</fullName>
    </submittedName>
</protein>
<organism evidence="2 3">
    <name type="scientific">Naganishia liquefaciens</name>
    <dbReference type="NCBI Taxonomy" id="104408"/>
    <lineage>
        <taxon>Eukaryota</taxon>
        <taxon>Fungi</taxon>
        <taxon>Dikarya</taxon>
        <taxon>Basidiomycota</taxon>
        <taxon>Agaricomycotina</taxon>
        <taxon>Tremellomycetes</taxon>
        <taxon>Filobasidiales</taxon>
        <taxon>Filobasidiaceae</taxon>
        <taxon>Naganishia</taxon>
    </lineage>
</organism>
<reference evidence="2" key="1">
    <citation type="submission" date="2020-07" db="EMBL/GenBank/DDBJ databases">
        <title>Draft Genome Sequence of a Deep-Sea Yeast, Naganishia (Cryptococcus) liquefaciens strain N6.</title>
        <authorList>
            <person name="Han Y.W."/>
            <person name="Kajitani R."/>
            <person name="Morimoto H."/>
            <person name="Parhat M."/>
            <person name="Tsubouchi H."/>
            <person name="Bakenova O."/>
            <person name="Ogata M."/>
            <person name="Argunhan B."/>
            <person name="Aoki R."/>
            <person name="Kajiwara S."/>
            <person name="Itoh T."/>
            <person name="Iwasaki H."/>
        </authorList>
    </citation>
    <scope>NUCLEOTIDE SEQUENCE</scope>
    <source>
        <strain evidence="2">N6</strain>
    </source>
</reference>
<dbReference type="Proteomes" id="UP000620104">
    <property type="component" value="Unassembled WGS sequence"/>
</dbReference>